<name>A0A0G4ECE2_VITBC</name>
<dbReference type="VEuPathDB" id="CryptoDB:Vbra_20210"/>
<evidence type="ECO:0000313" key="2">
    <source>
        <dbReference type="EMBL" id="CEL93377.1"/>
    </source>
</evidence>
<feature type="region of interest" description="Disordered" evidence="1">
    <location>
        <begin position="1"/>
        <end position="25"/>
    </location>
</feature>
<evidence type="ECO:0000256" key="1">
    <source>
        <dbReference type="SAM" id="MobiDB-lite"/>
    </source>
</evidence>
<organism evidence="2 3">
    <name type="scientific">Vitrella brassicaformis (strain CCMP3155)</name>
    <dbReference type="NCBI Taxonomy" id="1169540"/>
    <lineage>
        <taxon>Eukaryota</taxon>
        <taxon>Sar</taxon>
        <taxon>Alveolata</taxon>
        <taxon>Colpodellida</taxon>
        <taxon>Vitrellaceae</taxon>
        <taxon>Vitrella</taxon>
    </lineage>
</organism>
<dbReference type="Proteomes" id="UP000041254">
    <property type="component" value="Unassembled WGS sequence"/>
</dbReference>
<sequence length="228" mass="24797">MLPTTNTSSLGSTDRGERETGSAAAAIETSRLVHLRDSASADLTAIEEGPTKAPFVRIFGAHIDPERPAMLVEGDIETSCLFVAMEQLPPDAYTPLDGFLRVQSFTGISARFPPPIIPPDCNPDAANDICAMAARRADLAIRRMTRGLWYITSTGATMIDFASSVRLAEHQRPTGIPAALDEVTALLLIWKWRAKNSTMGSMTAAEQQAVWRQWRGRRTARGRQATSG</sequence>
<accession>A0A0G4ECE2</accession>
<dbReference type="AlphaFoldDB" id="A0A0G4ECE2"/>
<keyword evidence="3" id="KW-1185">Reference proteome</keyword>
<protein>
    <submittedName>
        <fullName evidence="2">Uncharacterized protein</fullName>
    </submittedName>
</protein>
<evidence type="ECO:0000313" key="3">
    <source>
        <dbReference type="Proteomes" id="UP000041254"/>
    </source>
</evidence>
<reference evidence="2 3" key="1">
    <citation type="submission" date="2014-11" db="EMBL/GenBank/DDBJ databases">
        <authorList>
            <person name="Zhu J."/>
            <person name="Qi W."/>
            <person name="Song R."/>
        </authorList>
    </citation>
    <scope>NUCLEOTIDE SEQUENCE [LARGE SCALE GENOMIC DNA]</scope>
</reference>
<feature type="compositionally biased region" description="Polar residues" evidence="1">
    <location>
        <begin position="1"/>
        <end position="12"/>
    </location>
</feature>
<proteinExistence type="predicted"/>
<dbReference type="EMBL" id="CDMY01000158">
    <property type="protein sequence ID" value="CEL93377.1"/>
    <property type="molecule type" value="Genomic_DNA"/>
</dbReference>
<dbReference type="InParanoid" id="A0A0G4ECE2"/>
<gene>
    <name evidence="2" type="ORF">Vbra_20210</name>
</gene>